<gene>
    <name evidence="3 4" type="primary">cmoB</name>
    <name evidence="4" type="ORF">SCD92_09910</name>
</gene>
<proteinExistence type="inferred from homology"/>
<comment type="function">
    <text evidence="3">Catalyzes carboxymethyl transfer from carboxy-S-adenosyl-L-methionine (Cx-SAM) to 5-hydroxyuridine (ho5U) to form 5-carboxymethoxyuridine (cmo5U) at position 34 in tRNAs.</text>
</comment>
<dbReference type="InterPro" id="IPR029063">
    <property type="entry name" value="SAM-dependent_MTases_sf"/>
</dbReference>
<keyword evidence="5" id="KW-1185">Reference proteome</keyword>
<dbReference type="RefSeq" id="WP_302722601.1">
    <property type="nucleotide sequence ID" value="NZ_JAULRU010000569.1"/>
</dbReference>
<dbReference type="Pfam" id="PF08003">
    <property type="entry name" value="Methyltransf_9"/>
    <property type="match status" value="1"/>
</dbReference>
<comment type="catalytic activity">
    <reaction evidence="3">
        <text>carboxy-S-adenosyl-L-methionine + 5-hydroxyuridine(34) in tRNA = 5-carboxymethoxyuridine(34) in tRNA + S-adenosyl-L-homocysteine + H(+)</text>
        <dbReference type="Rhea" id="RHEA:52848"/>
        <dbReference type="Rhea" id="RHEA-COMP:13381"/>
        <dbReference type="Rhea" id="RHEA-COMP:13383"/>
        <dbReference type="ChEBI" id="CHEBI:15378"/>
        <dbReference type="ChEBI" id="CHEBI:57856"/>
        <dbReference type="ChEBI" id="CHEBI:134278"/>
        <dbReference type="ChEBI" id="CHEBI:136877"/>
        <dbReference type="ChEBI" id="CHEBI:136879"/>
    </reaction>
</comment>
<dbReference type="HAMAP" id="MF_01590">
    <property type="entry name" value="tRNA_carboxymethyltr_CmoB"/>
    <property type="match status" value="1"/>
</dbReference>
<reference evidence="4 5" key="1">
    <citation type="submission" date="2023-11" db="EMBL/GenBank/DDBJ databases">
        <title>Gilvimarinus fulvus sp. nov., isolated from the surface of Kelp.</title>
        <authorList>
            <person name="Sun Y.Y."/>
            <person name="Gong Y."/>
            <person name="Du Z.J."/>
        </authorList>
    </citation>
    <scope>NUCLEOTIDE SEQUENCE [LARGE SCALE GENOMIC DNA]</scope>
    <source>
        <strain evidence="4 5">SDUM040013</strain>
    </source>
</reference>
<evidence type="ECO:0000256" key="2">
    <source>
        <dbReference type="ARBA" id="ARBA00022694"/>
    </source>
</evidence>
<accession>A0ABU4RXR6</accession>
<feature type="binding site" evidence="3">
    <location>
        <begin position="180"/>
        <end position="181"/>
    </location>
    <ligand>
        <name>carboxy-S-adenosyl-L-methionine</name>
        <dbReference type="ChEBI" id="CHEBI:134278"/>
    </ligand>
</feature>
<evidence type="ECO:0000256" key="3">
    <source>
        <dbReference type="HAMAP-Rule" id="MF_01590"/>
    </source>
</evidence>
<comment type="subunit">
    <text evidence="3">Homotetramer.</text>
</comment>
<dbReference type="EC" id="2.5.1.-" evidence="3"/>
<keyword evidence="1 3" id="KW-0808">Transferase</keyword>
<dbReference type="Proteomes" id="UP001273505">
    <property type="component" value="Unassembled WGS sequence"/>
</dbReference>
<dbReference type="InterPro" id="IPR010017">
    <property type="entry name" value="CmoB"/>
</dbReference>
<feature type="binding site" evidence="3">
    <location>
        <position position="200"/>
    </location>
    <ligand>
        <name>carboxy-S-adenosyl-L-methionine</name>
        <dbReference type="ChEBI" id="CHEBI:134278"/>
    </ligand>
</feature>
<protein>
    <recommendedName>
        <fullName evidence="3">tRNA U34 carboxymethyltransferase</fullName>
        <ecNumber evidence="3">2.5.1.-</ecNumber>
    </recommendedName>
</protein>
<feature type="binding site" evidence="3">
    <location>
        <position position="109"/>
    </location>
    <ligand>
        <name>carboxy-S-adenosyl-L-methionine</name>
        <dbReference type="ChEBI" id="CHEBI:134278"/>
    </ligand>
</feature>
<dbReference type="PANTHER" id="PTHR43464:SF95">
    <property type="entry name" value="TRNA U34 CARBOXYMETHYLTRANSFERASE"/>
    <property type="match status" value="1"/>
</dbReference>
<organism evidence="4 5">
    <name type="scientific">Gilvimarinus gilvus</name>
    <dbReference type="NCBI Taxonomy" id="3058038"/>
    <lineage>
        <taxon>Bacteria</taxon>
        <taxon>Pseudomonadati</taxon>
        <taxon>Pseudomonadota</taxon>
        <taxon>Gammaproteobacteria</taxon>
        <taxon>Cellvibrionales</taxon>
        <taxon>Cellvibrionaceae</taxon>
        <taxon>Gilvimarinus</taxon>
    </lineage>
</organism>
<feature type="binding site" evidence="3">
    <location>
        <begin position="151"/>
        <end position="153"/>
    </location>
    <ligand>
        <name>carboxy-S-adenosyl-L-methionine</name>
        <dbReference type="ChEBI" id="CHEBI:134278"/>
    </ligand>
</feature>
<evidence type="ECO:0000256" key="1">
    <source>
        <dbReference type="ARBA" id="ARBA00022679"/>
    </source>
</evidence>
<dbReference type="InterPro" id="IPR027555">
    <property type="entry name" value="Mo5U34_MeTrfas-like"/>
</dbReference>
<dbReference type="NCBIfam" id="TIGR00452">
    <property type="entry name" value="tRNA 5-methoxyuridine(34)/uridine 5-oxyacetic acid(34) synthase CmoB"/>
    <property type="match status" value="1"/>
</dbReference>
<dbReference type="CDD" id="cd02440">
    <property type="entry name" value="AdoMet_MTases"/>
    <property type="match status" value="1"/>
</dbReference>
<dbReference type="NCBIfam" id="NF011650">
    <property type="entry name" value="PRK15068.1"/>
    <property type="match status" value="1"/>
</dbReference>
<evidence type="ECO:0000313" key="4">
    <source>
        <dbReference type="EMBL" id="MDX6849676.1"/>
    </source>
</evidence>
<comment type="similarity">
    <text evidence="3">Belongs to the class I-like SAM-binding methyltransferase superfamily. CmoB family.</text>
</comment>
<dbReference type="Gene3D" id="3.40.50.150">
    <property type="entry name" value="Vaccinia Virus protein VP39"/>
    <property type="match status" value="1"/>
</dbReference>
<keyword evidence="2 3" id="KW-0819">tRNA processing</keyword>
<dbReference type="EMBL" id="JAXAFO010000014">
    <property type="protein sequence ID" value="MDX6849676.1"/>
    <property type="molecule type" value="Genomic_DNA"/>
</dbReference>
<name>A0ABU4RXR6_9GAMM</name>
<sequence length="322" mass="36474">MIDYQNLYSFLTEHPKLARWAAQLPDQTEQGLSTQRFGDLPGWFDALQNMPDICPDKVDLLNGVSVQSTLDDATSRRLLDSLQALIPWRKGPYQLHGIELDTEWRSDWKWDRIKHAIAPMTNRLVLDVGCGNGYHCWRMLGAGALRVIGIDPSPRFVVQFAMIKRLLGQQLAVDVLPLGIEALPSDLMAFDTTFSMGVFYHRRSPMDHLRELKATLRPGGQLVLETLVIEGREGEVLVPPGRYAMMNNVWFLPSVPTLLSWLTKCGFRNARTVDVCPTTTDEQRSTEWMRYHSLSDFLDENNPSLTKEGHPGPIRAVFLAEA</sequence>
<evidence type="ECO:0000313" key="5">
    <source>
        <dbReference type="Proteomes" id="UP001273505"/>
    </source>
</evidence>
<dbReference type="PANTHER" id="PTHR43464">
    <property type="entry name" value="METHYLTRANSFERASE"/>
    <property type="match status" value="1"/>
</dbReference>
<feature type="binding site" evidence="3">
    <location>
        <position position="104"/>
    </location>
    <ligand>
        <name>carboxy-S-adenosyl-L-methionine</name>
        <dbReference type="ChEBI" id="CHEBI:134278"/>
    </ligand>
</feature>
<feature type="binding site" evidence="3">
    <location>
        <position position="315"/>
    </location>
    <ligand>
        <name>carboxy-S-adenosyl-L-methionine</name>
        <dbReference type="ChEBI" id="CHEBI:134278"/>
    </ligand>
</feature>
<feature type="binding site" evidence="3">
    <location>
        <position position="129"/>
    </location>
    <ligand>
        <name>carboxy-S-adenosyl-L-methionine</name>
        <dbReference type="ChEBI" id="CHEBI:134278"/>
    </ligand>
</feature>
<comment type="caution">
    <text evidence="4">The sequence shown here is derived from an EMBL/GenBank/DDBJ whole genome shotgun (WGS) entry which is preliminary data.</text>
</comment>
<feature type="binding site" evidence="3">
    <location>
        <position position="90"/>
    </location>
    <ligand>
        <name>carboxy-S-adenosyl-L-methionine</name>
        <dbReference type="ChEBI" id="CHEBI:134278"/>
    </ligand>
</feature>
<feature type="binding site" evidence="3">
    <location>
        <position position="196"/>
    </location>
    <ligand>
        <name>carboxy-S-adenosyl-L-methionine</name>
        <dbReference type="ChEBI" id="CHEBI:134278"/>
    </ligand>
</feature>
<dbReference type="SUPFAM" id="SSF53335">
    <property type="entry name" value="S-adenosyl-L-methionine-dependent methyltransferases"/>
    <property type="match status" value="1"/>
</dbReference>